<protein>
    <submittedName>
        <fullName evidence="2">Uncharacterized protein</fullName>
    </submittedName>
</protein>
<evidence type="ECO:0000256" key="1">
    <source>
        <dbReference type="SAM" id="MobiDB-lite"/>
    </source>
</evidence>
<accession>A0ABZ1SBQ4</accession>
<feature type="region of interest" description="Disordered" evidence="1">
    <location>
        <begin position="1"/>
        <end position="26"/>
    </location>
</feature>
<gene>
    <name evidence="2" type="ORF">OG994_08050</name>
</gene>
<dbReference type="EMBL" id="CP108084">
    <property type="protein sequence ID" value="WUP51439.1"/>
    <property type="molecule type" value="Genomic_DNA"/>
</dbReference>
<keyword evidence="3" id="KW-1185">Reference proteome</keyword>
<dbReference type="Proteomes" id="UP001432190">
    <property type="component" value="Chromosome"/>
</dbReference>
<sequence>MADPAVTRPTLLPQPASGNGIPDAAGGSATTLTLAGLGEPGLGGVRLRWSTR</sequence>
<evidence type="ECO:0000313" key="2">
    <source>
        <dbReference type="EMBL" id="WUP51439.1"/>
    </source>
</evidence>
<reference evidence="2" key="1">
    <citation type="submission" date="2022-10" db="EMBL/GenBank/DDBJ databases">
        <title>The complete genomes of actinobacterial strains from the NBC collection.</title>
        <authorList>
            <person name="Joergensen T.S."/>
            <person name="Alvarez Arevalo M."/>
            <person name="Sterndorff E.B."/>
            <person name="Faurdal D."/>
            <person name="Vuksanovic O."/>
            <person name="Mourched A.-S."/>
            <person name="Charusanti P."/>
            <person name="Shaw S."/>
            <person name="Blin K."/>
            <person name="Weber T."/>
        </authorList>
    </citation>
    <scope>NUCLEOTIDE SEQUENCE</scope>
    <source>
        <strain evidence="2">NBC_00256</strain>
    </source>
</reference>
<organism evidence="2 3">
    <name type="scientific">Micromonospora globbae</name>
    <dbReference type="NCBI Taxonomy" id="1894969"/>
    <lineage>
        <taxon>Bacteria</taxon>
        <taxon>Bacillati</taxon>
        <taxon>Actinomycetota</taxon>
        <taxon>Actinomycetes</taxon>
        <taxon>Micromonosporales</taxon>
        <taxon>Micromonosporaceae</taxon>
        <taxon>Micromonospora</taxon>
    </lineage>
</organism>
<dbReference type="RefSeq" id="WP_328852692.1">
    <property type="nucleotide sequence ID" value="NZ_CP108084.1"/>
</dbReference>
<name>A0ABZ1SBQ4_9ACTN</name>
<evidence type="ECO:0000313" key="3">
    <source>
        <dbReference type="Proteomes" id="UP001432190"/>
    </source>
</evidence>
<proteinExistence type="predicted"/>